<dbReference type="InterPro" id="IPR002161">
    <property type="entry name" value="PdxT/SNO"/>
</dbReference>
<dbReference type="PIRSF" id="PIRSF005639">
    <property type="entry name" value="Glut_amidoT_SNO"/>
    <property type="match status" value="1"/>
</dbReference>
<dbReference type="Gene3D" id="3.40.50.880">
    <property type="match status" value="1"/>
</dbReference>
<organism evidence="13 14">
    <name type="scientific">Selenomonas ruminantium</name>
    <dbReference type="NCBI Taxonomy" id="971"/>
    <lineage>
        <taxon>Bacteria</taxon>
        <taxon>Bacillati</taxon>
        <taxon>Bacillota</taxon>
        <taxon>Negativicutes</taxon>
        <taxon>Selenomonadales</taxon>
        <taxon>Selenomonadaceae</taxon>
        <taxon>Selenomonas</taxon>
    </lineage>
</organism>
<evidence type="ECO:0000256" key="6">
    <source>
        <dbReference type="ARBA" id="ARBA00047992"/>
    </source>
</evidence>
<evidence type="ECO:0000256" key="2">
    <source>
        <dbReference type="ARBA" id="ARBA00022801"/>
    </source>
</evidence>
<evidence type="ECO:0000256" key="7">
    <source>
        <dbReference type="ARBA" id="ARBA00049534"/>
    </source>
</evidence>
<dbReference type="GO" id="GO:1903600">
    <property type="term" value="C:glutaminase complex"/>
    <property type="evidence" value="ECO:0007669"/>
    <property type="project" value="TreeGrafter"/>
</dbReference>
<comment type="catalytic activity">
    <reaction evidence="7 10">
        <text>L-glutamine + H2O = L-glutamate + NH4(+)</text>
        <dbReference type="Rhea" id="RHEA:15889"/>
        <dbReference type="ChEBI" id="CHEBI:15377"/>
        <dbReference type="ChEBI" id="CHEBI:28938"/>
        <dbReference type="ChEBI" id="CHEBI:29985"/>
        <dbReference type="ChEBI" id="CHEBI:58359"/>
        <dbReference type="EC" id="3.5.1.2"/>
    </reaction>
</comment>
<proteinExistence type="inferred from homology"/>
<dbReference type="PROSITE" id="PS51273">
    <property type="entry name" value="GATASE_TYPE_1"/>
    <property type="match status" value="1"/>
</dbReference>
<dbReference type="PANTHER" id="PTHR31559:SF0">
    <property type="entry name" value="PYRIDOXAL 5'-PHOSPHATE SYNTHASE SUBUNIT SNO1-RELATED"/>
    <property type="match status" value="1"/>
</dbReference>
<dbReference type="Proteomes" id="UP000182412">
    <property type="component" value="Unassembled WGS sequence"/>
</dbReference>
<comment type="similarity">
    <text evidence="1 10">Belongs to the glutaminase PdxT/SNO family.</text>
</comment>
<dbReference type="InterPro" id="IPR029062">
    <property type="entry name" value="Class_I_gatase-like"/>
</dbReference>
<keyword evidence="2 10" id="KW-0378">Hydrolase</keyword>
<reference evidence="13 14" key="1">
    <citation type="submission" date="2016-10" db="EMBL/GenBank/DDBJ databases">
        <authorList>
            <person name="de Groot N.N."/>
        </authorList>
    </citation>
    <scope>NUCLEOTIDE SEQUENCE [LARGE SCALE GENOMIC DNA]</scope>
    <source>
        <strain evidence="13 14">S137</strain>
    </source>
</reference>
<dbReference type="EC" id="4.3.3.6" evidence="10"/>
<dbReference type="EMBL" id="FNJQ01000003">
    <property type="protein sequence ID" value="SDO93388.1"/>
    <property type="molecule type" value="Genomic_DNA"/>
</dbReference>
<evidence type="ECO:0000256" key="8">
    <source>
        <dbReference type="ARBA" id="ARBA00054599"/>
    </source>
</evidence>
<evidence type="ECO:0000256" key="1">
    <source>
        <dbReference type="ARBA" id="ARBA00008345"/>
    </source>
</evidence>
<dbReference type="SUPFAM" id="SSF52317">
    <property type="entry name" value="Class I glutamine amidotransferase-like"/>
    <property type="match status" value="1"/>
</dbReference>
<dbReference type="PROSITE" id="PS51130">
    <property type="entry name" value="PDXT_SNO_2"/>
    <property type="match status" value="1"/>
</dbReference>
<evidence type="ECO:0000256" key="10">
    <source>
        <dbReference type="HAMAP-Rule" id="MF_01615"/>
    </source>
</evidence>
<dbReference type="FunFam" id="3.40.50.880:FF:000010">
    <property type="entry name" value="uncharacterized protein LOC100176842 isoform X2"/>
    <property type="match status" value="1"/>
</dbReference>
<sequence>MAKKTIGVLALQGAFQEHEQMLARLGADYREIRQTADFTADIAGLILPGGESTTQRKLMYSTGLLAPLQQRIREDMPVMGTCAGLILLAQELSNDEETGLSTLPVRVKRNAYGRQLGSFAADISLAGIGKFPMRFIRAPYIEKILQPDVEVLATYQGQITAVRYHKQLAMSFHPELTQDLRVHRLFLQMAASA</sequence>
<evidence type="ECO:0000256" key="9">
    <source>
        <dbReference type="ARBA" id="ARBA00064749"/>
    </source>
</evidence>
<feature type="active site" description="Charge relay system" evidence="10 11">
    <location>
        <position position="173"/>
    </location>
</feature>
<keyword evidence="5 10" id="KW-0456">Lyase</keyword>
<feature type="binding site" evidence="10 12">
    <location>
        <position position="109"/>
    </location>
    <ligand>
        <name>L-glutamine</name>
        <dbReference type="ChEBI" id="CHEBI:58359"/>
    </ligand>
</feature>
<comment type="pathway">
    <text evidence="10">Cofactor biosynthesis; pyridoxal 5'-phosphate biosynthesis.</text>
</comment>
<dbReference type="OrthoDB" id="9810320at2"/>
<dbReference type="UniPathway" id="UPA00245"/>
<dbReference type="GO" id="GO:0005829">
    <property type="term" value="C:cytosol"/>
    <property type="evidence" value="ECO:0007669"/>
    <property type="project" value="TreeGrafter"/>
</dbReference>
<evidence type="ECO:0000256" key="11">
    <source>
        <dbReference type="PIRSR" id="PIRSR005639-1"/>
    </source>
</evidence>
<accession>A0A1H0NLG3</accession>
<protein>
    <recommendedName>
        <fullName evidence="10">Pyridoxal 5'-phosphate synthase subunit PdxT</fullName>
        <ecNumber evidence="10">4.3.3.6</ecNumber>
    </recommendedName>
    <alternativeName>
        <fullName evidence="10">Pdx2</fullName>
    </alternativeName>
    <alternativeName>
        <fullName evidence="10">Pyridoxal 5'-phosphate synthase glutaminase subunit</fullName>
        <ecNumber evidence="10">3.5.1.2</ecNumber>
    </alternativeName>
</protein>
<feature type="active site" description="Charge relay system" evidence="10 11">
    <location>
        <position position="175"/>
    </location>
</feature>
<evidence type="ECO:0000313" key="14">
    <source>
        <dbReference type="Proteomes" id="UP000182412"/>
    </source>
</evidence>
<feature type="active site" description="Nucleophile" evidence="10 11">
    <location>
        <position position="82"/>
    </location>
</feature>
<dbReference type="NCBIfam" id="TIGR03800">
    <property type="entry name" value="PLP_synth_Pdx2"/>
    <property type="match status" value="1"/>
</dbReference>
<dbReference type="CDD" id="cd01749">
    <property type="entry name" value="GATase1_PB"/>
    <property type="match status" value="1"/>
</dbReference>
<dbReference type="InterPro" id="IPR021196">
    <property type="entry name" value="PdxT/SNO_CS"/>
</dbReference>
<feature type="binding site" evidence="10 12">
    <location>
        <begin position="136"/>
        <end position="137"/>
    </location>
    <ligand>
        <name>L-glutamine</name>
        <dbReference type="ChEBI" id="CHEBI:58359"/>
    </ligand>
</feature>
<name>A0A1H0NLG3_SELRU</name>
<evidence type="ECO:0000256" key="4">
    <source>
        <dbReference type="ARBA" id="ARBA00022962"/>
    </source>
</evidence>
<dbReference type="EC" id="3.5.1.2" evidence="10"/>
<evidence type="ECO:0000256" key="5">
    <source>
        <dbReference type="ARBA" id="ARBA00023239"/>
    </source>
</evidence>
<evidence type="ECO:0000313" key="13">
    <source>
        <dbReference type="EMBL" id="SDO93388.1"/>
    </source>
</evidence>
<dbReference type="Pfam" id="PF01174">
    <property type="entry name" value="SNO"/>
    <property type="match status" value="1"/>
</dbReference>
<dbReference type="PANTHER" id="PTHR31559">
    <property type="entry name" value="PYRIDOXAL 5'-PHOSPHATE SYNTHASE SUBUNIT SNO"/>
    <property type="match status" value="1"/>
</dbReference>
<gene>
    <name evidence="10" type="primary">pdxT</name>
    <name evidence="13" type="ORF">SAMN05216366_103118</name>
</gene>
<dbReference type="RefSeq" id="WP_074571320.1">
    <property type="nucleotide sequence ID" value="NZ_FNJQ01000003.1"/>
</dbReference>
<keyword evidence="3 10" id="KW-0663">Pyridoxal phosphate</keyword>
<dbReference type="PROSITE" id="PS01236">
    <property type="entry name" value="PDXT_SNO_1"/>
    <property type="match status" value="1"/>
</dbReference>
<dbReference type="HAMAP" id="MF_01615">
    <property type="entry name" value="PdxT"/>
    <property type="match status" value="1"/>
</dbReference>
<dbReference type="GO" id="GO:0008614">
    <property type="term" value="P:pyridoxine metabolic process"/>
    <property type="evidence" value="ECO:0007669"/>
    <property type="project" value="TreeGrafter"/>
</dbReference>
<evidence type="ECO:0000256" key="3">
    <source>
        <dbReference type="ARBA" id="ARBA00022898"/>
    </source>
</evidence>
<feature type="binding site" evidence="10 12">
    <location>
        <begin position="50"/>
        <end position="52"/>
    </location>
    <ligand>
        <name>L-glutamine</name>
        <dbReference type="ChEBI" id="CHEBI:58359"/>
    </ligand>
</feature>
<dbReference type="GO" id="GO:0036381">
    <property type="term" value="F:pyridoxal 5'-phosphate synthase (glutamine hydrolysing) activity"/>
    <property type="evidence" value="ECO:0007669"/>
    <property type="project" value="UniProtKB-UniRule"/>
</dbReference>
<dbReference type="GO" id="GO:0006543">
    <property type="term" value="P:L-glutamine catabolic process"/>
    <property type="evidence" value="ECO:0007669"/>
    <property type="project" value="UniProtKB-UniRule"/>
</dbReference>
<dbReference type="GO" id="GO:0042823">
    <property type="term" value="P:pyridoxal phosphate biosynthetic process"/>
    <property type="evidence" value="ECO:0007669"/>
    <property type="project" value="UniProtKB-UniRule"/>
</dbReference>
<keyword evidence="4 10" id="KW-0315">Glutamine amidotransferase</keyword>
<evidence type="ECO:0000256" key="12">
    <source>
        <dbReference type="PIRSR" id="PIRSR005639-2"/>
    </source>
</evidence>
<dbReference type="GO" id="GO:0004359">
    <property type="term" value="F:glutaminase activity"/>
    <property type="evidence" value="ECO:0007669"/>
    <property type="project" value="UniProtKB-UniRule"/>
</dbReference>
<comment type="catalytic activity">
    <reaction evidence="6 10">
        <text>aldehydo-D-ribose 5-phosphate + D-glyceraldehyde 3-phosphate + L-glutamine = pyridoxal 5'-phosphate + L-glutamate + phosphate + 3 H2O + H(+)</text>
        <dbReference type="Rhea" id="RHEA:31507"/>
        <dbReference type="ChEBI" id="CHEBI:15377"/>
        <dbReference type="ChEBI" id="CHEBI:15378"/>
        <dbReference type="ChEBI" id="CHEBI:29985"/>
        <dbReference type="ChEBI" id="CHEBI:43474"/>
        <dbReference type="ChEBI" id="CHEBI:58273"/>
        <dbReference type="ChEBI" id="CHEBI:58359"/>
        <dbReference type="ChEBI" id="CHEBI:59776"/>
        <dbReference type="ChEBI" id="CHEBI:597326"/>
        <dbReference type="EC" id="4.3.3.6"/>
    </reaction>
</comment>
<comment type="subunit">
    <text evidence="9 10">In the presence of PdxS, forms a dodecamer of heterodimers. Only shows activity in the heterodimer.</text>
</comment>
<comment type="function">
    <text evidence="8 10">Catalyzes the hydrolysis of glutamine to glutamate and ammonia as part of the biosynthesis of pyridoxal 5'-phosphate. The resulting ammonia molecule is channeled to the active site of PdxS.</text>
</comment>
<dbReference type="AlphaFoldDB" id="A0A1H0NLG3"/>